<reference evidence="2" key="1">
    <citation type="journal article" date="2021" name="Proc. Natl. Acad. Sci. U.S.A.">
        <title>A Catalog of Tens of Thousands of Viruses from Human Metagenomes Reveals Hidden Associations with Chronic Diseases.</title>
        <authorList>
            <person name="Tisza M.J."/>
            <person name="Buck C.B."/>
        </authorList>
    </citation>
    <scope>NUCLEOTIDE SEQUENCE</scope>
    <source>
        <strain evidence="2">Ctrub15</strain>
    </source>
</reference>
<protein>
    <submittedName>
        <fullName evidence="2">Large terminase</fullName>
    </submittedName>
</protein>
<evidence type="ECO:0000313" key="2">
    <source>
        <dbReference type="EMBL" id="DAD73689.1"/>
    </source>
</evidence>
<proteinExistence type="predicted"/>
<dbReference type="Gene3D" id="3.40.50.300">
    <property type="entry name" value="P-loop containing nucleotide triphosphate hydrolases"/>
    <property type="match status" value="1"/>
</dbReference>
<organism evidence="2">
    <name type="scientific">Podoviridae sp. ctrub15</name>
    <dbReference type="NCBI Taxonomy" id="2826581"/>
    <lineage>
        <taxon>Viruses</taxon>
        <taxon>Duplodnaviria</taxon>
        <taxon>Heunggongvirae</taxon>
        <taxon>Uroviricota</taxon>
        <taxon>Caudoviricetes</taxon>
    </lineage>
</organism>
<feature type="region of interest" description="Disordered" evidence="1">
    <location>
        <begin position="485"/>
        <end position="508"/>
    </location>
</feature>
<feature type="compositionally biased region" description="Basic residues" evidence="1">
    <location>
        <begin position="491"/>
        <end position="500"/>
    </location>
</feature>
<name>A0A8S5LUI5_9CAUD</name>
<accession>A0A8S5LUI5</accession>
<dbReference type="EMBL" id="BK014743">
    <property type="protein sequence ID" value="DAD73689.1"/>
    <property type="molecule type" value="Genomic_DNA"/>
</dbReference>
<dbReference type="Gene3D" id="3.30.420.240">
    <property type="match status" value="1"/>
</dbReference>
<sequence>MAPNEFDLTTKAGVHQAMLQLAAECTLDPLRFVQIAFPWGKGTLAGFDGPDKWQTERLVSLRDSLKSGAAWHEVIQQATAAGHGVGKSCLVAWLILWALCTFPDTRGVVTANTESQLRTKTFAEVAKWHGLCLFKDWFTCSAMSIASKQKGHDKTWRFDAIPWSESKPEGFAGLHNAGRRILVIFDEASAISDAIWEVTEGALTDQNTQIFWLCFGNPTRSTGRFFDCFHRYRHRWDTMHVDGRDAAGTDKKKIAEWLEDYGEDSDFFKVRVRGVFPNASSMQFIPRNLADEAGSRALPHVDYTRMVAIIGLDVARFGDDRSVMVTRFGLDARSFKRKKFSGLDGFELGAKVAEWYNELKDLGVRKIIINVDTGGVGASPIDWLNHNGYPVNAINFGSSPTNDKRYAYLRDEMWGKMREWLKAGGCVEDDEELVSDLTGVEYGYTPKNQLKLEKKEDMKARGLPSPDSADALALTFAVQVNEYLDDLPSPHRTHRQGSARRPRDPYAA</sequence>
<evidence type="ECO:0000256" key="1">
    <source>
        <dbReference type="SAM" id="MobiDB-lite"/>
    </source>
</evidence>
<dbReference type="InterPro" id="IPR027417">
    <property type="entry name" value="P-loop_NTPase"/>
</dbReference>